<protein>
    <recommendedName>
        <fullName evidence="7">MD-2-related lipid-recognition domain-containing protein</fullName>
    </recommendedName>
</protein>
<evidence type="ECO:0000256" key="6">
    <source>
        <dbReference type="SAM" id="SignalP"/>
    </source>
</evidence>
<dbReference type="GO" id="GO:0032934">
    <property type="term" value="F:sterol binding"/>
    <property type="evidence" value="ECO:0007669"/>
    <property type="project" value="InterPro"/>
</dbReference>
<dbReference type="InterPro" id="IPR014756">
    <property type="entry name" value="Ig_E-set"/>
</dbReference>
<comment type="similarity">
    <text evidence="2">Belongs to the NPC2 family.</text>
</comment>
<organism evidence="8 9">
    <name type="scientific">Glossina brevipalpis</name>
    <dbReference type="NCBI Taxonomy" id="37001"/>
    <lineage>
        <taxon>Eukaryota</taxon>
        <taxon>Metazoa</taxon>
        <taxon>Ecdysozoa</taxon>
        <taxon>Arthropoda</taxon>
        <taxon>Hexapoda</taxon>
        <taxon>Insecta</taxon>
        <taxon>Pterygota</taxon>
        <taxon>Neoptera</taxon>
        <taxon>Endopterygota</taxon>
        <taxon>Diptera</taxon>
        <taxon>Brachycera</taxon>
        <taxon>Muscomorpha</taxon>
        <taxon>Hippoboscoidea</taxon>
        <taxon>Glossinidae</taxon>
        <taxon>Glossina</taxon>
    </lineage>
</organism>
<reference evidence="8" key="2">
    <citation type="submission" date="2020-05" db="UniProtKB">
        <authorList>
            <consortium name="EnsemblMetazoa"/>
        </authorList>
    </citation>
    <scope>IDENTIFICATION</scope>
    <source>
        <strain evidence="8">IAEA</strain>
    </source>
</reference>
<feature type="signal peptide" evidence="6">
    <location>
        <begin position="1"/>
        <end position="18"/>
    </location>
</feature>
<dbReference type="STRING" id="37001.A0A1A9X415"/>
<keyword evidence="9" id="KW-1185">Reference proteome</keyword>
<dbReference type="SUPFAM" id="SSF81296">
    <property type="entry name" value="E set domains"/>
    <property type="match status" value="1"/>
</dbReference>
<dbReference type="AlphaFoldDB" id="A0A1A9X415"/>
<evidence type="ECO:0000256" key="5">
    <source>
        <dbReference type="ARBA" id="ARBA00023157"/>
    </source>
</evidence>
<evidence type="ECO:0000256" key="4">
    <source>
        <dbReference type="ARBA" id="ARBA00022729"/>
    </source>
</evidence>
<accession>A0A1A9X415</accession>
<evidence type="ECO:0000256" key="1">
    <source>
        <dbReference type="ARBA" id="ARBA00004613"/>
    </source>
</evidence>
<name>A0A1A9X415_9MUSC</name>
<dbReference type="Proteomes" id="UP000091820">
    <property type="component" value="Unassembled WGS sequence"/>
</dbReference>
<reference evidence="9" key="1">
    <citation type="submission" date="2014-03" db="EMBL/GenBank/DDBJ databases">
        <authorList>
            <person name="Aksoy S."/>
            <person name="Warren W."/>
            <person name="Wilson R.K."/>
        </authorList>
    </citation>
    <scope>NUCLEOTIDE SEQUENCE [LARGE SCALE GENOMIC DNA]</scope>
    <source>
        <strain evidence="9">IAEA</strain>
    </source>
</reference>
<proteinExistence type="inferred from homology"/>
<dbReference type="Gene3D" id="2.60.40.770">
    <property type="match status" value="1"/>
</dbReference>
<keyword evidence="3" id="KW-0964">Secreted</keyword>
<dbReference type="VEuPathDB" id="VectorBase:GBRI043459"/>
<dbReference type="InterPro" id="IPR033916">
    <property type="entry name" value="ML_Npc2-like"/>
</dbReference>
<dbReference type="EnsemblMetazoa" id="GBRI043459-RA">
    <property type="protein sequence ID" value="GBRI043459-PA"/>
    <property type="gene ID" value="GBRI043459"/>
</dbReference>
<evidence type="ECO:0000259" key="7">
    <source>
        <dbReference type="SMART" id="SM00737"/>
    </source>
</evidence>
<dbReference type="Pfam" id="PF02221">
    <property type="entry name" value="E1_DerP2_DerF2"/>
    <property type="match status" value="1"/>
</dbReference>
<dbReference type="CDD" id="cd00916">
    <property type="entry name" value="Npc2_like"/>
    <property type="match status" value="1"/>
</dbReference>
<feature type="domain" description="MD-2-related lipid-recognition" evidence="7">
    <location>
        <begin position="21"/>
        <end position="148"/>
    </location>
</feature>
<dbReference type="PANTHER" id="PTHR11306:SF36">
    <property type="entry name" value="NIEMANN-PICK TYPE C-2C-RELATED"/>
    <property type="match status" value="1"/>
</dbReference>
<comment type="subcellular location">
    <subcellularLocation>
        <location evidence="1">Secreted</location>
    </subcellularLocation>
</comment>
<dbReference type="InterPro" id="IPR039670">
    <property type="entry name" value="NPC2-like"/>
</dbReference>
<evidence type="ECO:0000313" key="8">
    <source>
        <dbReference type="EnsemblMetazoa" id="GBRI043459-PA"/>
    </source>
</evidence>
<sequence>MLKYLFVLLPLLWSYIMATNVTHCHNGAPLPLSVNIEGCDEPPCDVFKNETAIMRIHFVSTKNNIRSLTTQVKAKVIGLTVPYPLPDKVADVCSNLMYGAICPIYKTEDVVYQFNFFVENIFPEILVSVDISLVDDSHEPITCFTCDIKVKSRKARKERNQVNGHLLLLGD</sequence>
<dbReference type="GO" id="GO:0032367">
    <property type="term" value="P:intracellular cholesterol transport"/>
    <property type="evidence" value="ECO:0007669"/>
    <property type="project" value="InterPro"/>
</dbReference>
<keyword evidence="5" id="KW-1015">Disulfide bond</keyword>
<evidence type="ECO:0000256" key="3">
    <source>
        <dbReference type="ARBA" id="ARBA00022525"/>
    </source>
</evidence>
<keyword evidence="4 6" id="KW-0732">Signal</keyword>
<dbReference type="FunFam" id="2.60.40.770:FF:000001">
    <property type="entry name" value="NPC intracellular cholesterol transporter 2"/>
    <property type="match status" value="1"/>
</dbReference>
<dbReference type="SMART" id="SM00737">
    <property type="entry name" value="ML"/>
    <property type="match status" value="1"/>
</dbReference>
<feature type="chain" id="PRO_5008400972" description="MD-2-related lipid-recognition domain-containing protein" evidence="6">
    <location>
        <begin position="19"/>
        <end position="171"/>
    </location>
</feature>
<dbReference type="PANTHER" id="PTHR11306">
    <property type="entry name" value="NIEMANN PICK TYPE C2 PROTEIN NPC2-RELATED"/>
    <property type="match status" value="1"/>
</dbReference>
<dbReference type="InterPro" id="IPR003172">
    <property type="entry name" value="ML_dom"/>
</dbReference>
<evidence type="ECO:0000313" key="9">
    <source>
        <dbReference type="Proteomes" id="UP000091820"/>
    </source>
</evidence>
<evidence type="ECO:0000256" key="2">
    <source>
        <dbReference type="ARBA" id="ARBA00006370"/>
    </source>
</evidence>
<dbReference type="GO" id="GO:0005576">
    <property type="term" value="C:extracellular region"/>
    <property type="evidence" value="ECO:0007669"/>
    <property type="project" value="UniProtKB-SubCell"/>
</dbReference>